<evidence type="ECO:0000313" key="2">
    <source>
        <dbReference type="Proteomes" id="UP001060085"/>
    </source>
</evidence>
<gene>
    <name evidence="1" type="ORF">M9H77_35491</name>
</gene>
<reference evidence="2" key="1">
    <citation type="journal article" date="2023" name="Nat. Plants">
        <title>Single-cell RNA sequencing provides a high-resolution roadmap for understanding the multicellular compartmentation of specialized metabolism.</title>
        <authorList>
            <person name="Sun S."/>
            <person name="Shen X."/>
            <person name="Li Y."/>
            <person name="Li Y."/>
            <person name="Wang S."/>
            <person name="Li R."/>
            <person name="Zhang H."/>
            <person name="Shen G."/>
            <person name="Guo B."/>
            <person name="Wei J."/>
            <person name="Xu J."/>
            <person name="St-Pierre B."/>
            <person name="Chen S."/>
            <person name="Sun C."/>
        </authorList>
    </citation>
    <scope>NUCLEOTIDE SEQUENCE [LARGE SCALE GENOMIC DNA]</scope>
</reference>
<evidence type="ECO:0000313" key="1">
    <source>
        <dbReference type="EMBL" id="KAI5649486.1"/>
    </source>
</evidence>
<protein>
    <submittedName>
        <fullName evidence="1">Uncharacterized protein</fullName>
    </submittedName>
</protein>
<dbReference type="Proteomes" id="UP001060085">
    <property type="component" value="Linkage Group LG08"/>
</dbReference>
<keyword evidence="2" id="KW-1185">Reference proteome</keyword>
<proteinExistence type="predicted"/>
<comment type="caution">
    <text evidence="1">The sequence shown here is derived from an EMBL/GenBank/DDBJ whole genome shotgun (WGS) entry which is preliminary data.</text>
</comment>
<name>A0ACB9ZQG0_CATRO</name>
<organism evidence="1 2">
    <name type="scientific">Catharanthus roseus</name>
    <name type="common">Madagascar periwinkle</name>
    <name type="synonym">Vinca rosea</name>
    <dbReference type="NCBI Taxonomy" id="4058"/>
    <lineage>
        <taxon>Eukaryota</taxon>
        <taxon>Viridiplantae</taxon>
        <taxon>Streptophyta</taxon>
        <taxon>Embryophyta</taxon>
        <taxon>Tracheophyta</taxon>
        <taxon>Spermatophyta</taxon>
        <taxon>Magnoliopsida</taxon>
        <taxon>eudicotyledons</taxon>
        <taxon>Gunneridae</taxon>
        <taxon>Pentapetalae</taxon>
        <taxon>asterids</taxon>
        <taxon>lamiids</taxon>
        <taxon>Gentianales</taxon>
        <taxon>Apocynaceae</taxon>
        <taxon>Rauvolfioideae</taxon>
        <taxon>Vinceae</taxon>
        <taxon>Catharanthinae</taxon>
        <taxon>Catharanthus</taxon>
    </lineage>
</organism>
<sequence>MKDLNFHAATLSEEESLRELKAFDETKAGVKGIVDTGITKIPRIFIDQPKNLDRISVCRGKSDIKIPVINLNGLSSNSEIRREIVEKIGEASEKYGFFQIVNHGIPQDVMDKMVDGVRKFHEQDDQIKRQYYSRDRFNKNFLYSSNYVLIPGIACNWRDTMECIMNSNQPDPQEFPDVCRDILMKYSNYVRNLGLILFELLSEALGLKPNHLEEMDCAEGLILLGHYYPACPQPELTFGTSKHSDSGFLTILMQDQIGGLQILLENQWIDVPFIPGALVINIADLLQLITNDKFKSVEHRVLANKVGPRISVAVAFGIKTQTQEGVSPRLYGPIKELISEENPPIYKEVTVKDFITIRFAKRFDDSSSLSPFRLNN</sequence>
<accession>A0ACB9ZQG0</accession>
<dbReference type="EMBL" id="CM044708">
    <property type="protein sequence ID" value="KAI5649486.1"/>
    <property type="molecule type" value="Genomic_DNA"/>
</dbReference>